<evidence type="ECO:0000313" key="2">
    <source>
        <dbReference type="EMBL" id="RFS43666.1"/>
    </source>
</evidence>
<gene>
    <name evidence="2" type="ORF">D0Q02_26375</name>
</gene>
<dbReference type="OrthoDB" id="9802846at2"/>
<dbReference type="EMBL" id="QVFU01000049">
    <property type="protein sequence ID" value="RFS43666.1"/>
    <property type="molecule type" value="Genomic_DNA"/>
</dbReference>
<evidence type="ECO:0008006" key="4">
    <source>
        <dbReference type="Google" id="ProtNLM"/>
    </source>
</evidence>
<protein>
    <recommendedName>
        <fullName evidence="4">Tetratricopeptide repeat protein</fullName>
    </recommendedName>
</protein>
<dbReference type="AlphaFoldDB" id="A0A372FSV8"/>
<feature type="compositionally biased region" description="Pro residues" evidence="1">
    <location>
        <begin position="136"/>
        <end position="148"/>
    </location>
</feature>
<dbReference type="Proteomes" id="UP000262621">
    <property type="component" value="Unassembled WGS sequence"/>
</dbReference>
<proteinExistence type="predicted"/>
<sequence length="162" mass="16839">MADTTAATGPLPAKDFGMLVNLAGAALAICGRSDQALQLLSTGIDAARQGGDLTTFGYLSVLRSHTAIDVGKLMEAEADGQTAMEIYQERPEERPLAAAVLVDALVACGETVAAQGVLTSLGPRNTPAVELVDLPLLPPRQSPTPSPAAPSGRRARRPDRLR</sequence>
<reference evidence="2 3" key="1">
    <citation type="submission" date="2018-08" db="EMBL/GenBank/DDBJ databases">
        <title>Verrucosispora craniellae sp. nov., isolated from a marine sponge in the South China Sea.</title>
        <authorList>
            <person name="Li L."/>
            <person name="Lin H.W."/>
        </authorList>
    </citation>
    <scope>NUCLEOTIDE SEQUENCE [LARGE SCALE GENOMIC DNA]</scope>
    <source>
        <strain evidence="2 3">LHW63014</strain>
    </source>
</reference>
<feature type="region of interest" description="Disordered" evidence="1">
    <location>
        <begin position="135"/>
        <end position="162"/>
    </location>
</feature>
<evidence type="ECO:0000313" key="3">
    <source>
        <dbReference type="Proteomes" id="UP000262621"/>
    </source>
</evidence>
<name>A0A372FSV8_9ACTN</name>
<comment type="caution">
    <text evidence="2">The sequence shown here is derived from an EMBL/GenBank/DDBJ whole genome shotgun (WGS) entry which is preliminary data.</text>
</comment>
<dbReference type="RefSeq" id="WP_117230700.1">
    <property type="nucleotide sequence ID" value="NZ_CP061725.1"/>
</dbReference>
<evidence type="ECO:0000256" key="1">
    <source>
        <dbReference type="SAM" id="MobiDB-lite"/>
    </source>
</evidence>
<accession>A0A372FSV8</accession>
<feature type="compositionally biased region" description="Basic residues" evidence="1">
    <location>
        <begin position="153"/>
        <end position="162"/>
    </location>
</feature>
<organism evidence="2 3">
    <name type="scientific">Micromonospora craniellae</name>
    <dbReference type="NCBI Taxonomy" id="2294034"/>
    <lineage>
        <taxon>Bacteria</taxon>
        <taxon>Bacillati</taxon>
        <taxon>Actinomycetota</taxon>
        <taxon>Actinomycetes</taxon>
        <taxon>Micromonosporales</taxon>
        <taxon>Micromonosporaceae</taxon>
        <taxon>Micromonospora</taxon>
    </lineage>
</organism>
<keyword evidence="3" id="KW-1185">Reference proteome</keyword>